<keyword evidence="2" id="KW-0722">Serine protease inhibitor</keyword>
<accession>A0A0M3IYS4</accession>
<feature type="domain" description="EGF-like" evidence="4">
    <location>
        <begin position="332"/>
        <end position="368"/>
    </location>
</feature>
<reference evidence="5" key="1">
    <citation type="submission" date="2017-02" db="UniProtKB">
        <authorList>
            <consortium name="WormBaseParasite"/>
        </authorList>
    </citation>
    <scope>IDENTIFICATION</scope>
</reference>
<sequence length="443" mass="48082">LNTPPPEPTDDSCHWVVKVDFRGCRYYFEECWKPNMCTGKNEMLWICSSECPPTCAEKWPGCGEQCGSPCCQCVGGYVRDSRGVCIPIQDCPDENPPALCGPNERFVNCSSLCEPTCQSKPNQPCPYVCGPPKCECLPGYVRDQGKCILPKQCPSADPTCGPNEEFVTCSSACEPTCESPPNQPCILMCGPPKCQCRPGFVRHQGRCILRSQCPSADPKPTCDPNERFVECSSLCEPTCESPTGQPCVKKCGPPKCECLPGFVRDHGKCIPPDQCPSIGPPAICGPNERFVNCSSLCEPTCQSKPNQPCPYVCGRQNPTCGPNEEFVTCSSKCEPTCESPPDQTCILMCGPPKCQCRPGFVRHQGRCIPRSQCPSADPEPESTCGPNERFVKCSSLCEPTCEWPTGQPCVKKCGPPKCECLPGFVRDQGKCIPPDQCPPIGAS</sequence>
<feature type="domain" description="EGF-like" evidence="4">
    <location>
        <begin position="168"/>
        <end position="208"/>
    </location>
</feature>
<feature type="domain" description="EGF-like" evidence="4">
    <location>
        <begin position="230"/>
        <end position="270"/>
    </location>
</feature>
<dbReference type="InterPro" id="IPR000742">
    <property type="entry name" value="EGF"/>
</dbReference>
<evidence type="ECO:0000256" key="2">
    <source>
        <dbReference type="ARBA" id="ARBA00022900"/>
    </source>
</evidence>
<dbReference type="CDD" id="cd19941">
    <property type="entry name" value="TIL"/>
    <property type="match status" value="6"/>
</dbReference>
<proteinExistence type="predicted"/>
<evidence type="ECO:0000259" key="4">
    <source>
        <dbReference type="SMART" id="SM00181"/>
    </source>
</evidence>
<evidence type="ECO:0000256" key="1">
    <source>
        <dbReference type="ARBA" id="ARBA00022690"/>
    </source>
</evidence>
<dbReference type="SMART" id="SM00181">
    <property type="entry name" value="EGF"/>
    <property type="match status" value="5"/>
</dbReference>
<dbReference type="InterPro" id="IPR036084">
    <property type="entry name" value="Ser_inhib-like_sf"/>
</dbReference>
<dbReference type="AlphaFoldDB" id="A0A0M3IYS4"/>
<dbReference type="SUPFAM" id="SSF57567">
    <property type="entry name" value="Serine protease inhibitors"/>
    <property type="match status" value="6"/>
</dbReference>
<name>A0A0M3IYS4_ANISI</name>
<keyword evidence="1" id="KW-0646">Protease inhibitor</keyword>
<keyword evidence="3" id="KW-1015">Disulfide bond</keyword>
<evidence type="ECO:0000256" key="3">
    <source>
        <dbReference type="ARBA" id="ARBA00023157"/>
    </source>
</evidence>
<dbReference type="InterPro" id="IPR051368">
    <property type="entry name" value="SerProtInhib-TIL_Domain"/>
</dbReference>
<dbReference type="PANTHER" id="PTHR23259">
    <property type="entry name" value="RIDDLE"/>
    <property type="match status" value="1"/>
</dbReference>
<protein>
    <submittedName>
        <fullName evidence="5">TIL domain-containing protein</fullName>
    </submittedName>
</protein>
<dbReference type="PANTHER" id="PTHR23259:SF70">
    <property type="entry name" value="ACCESSORY GLAND PROTEIN ACP62F-RELATED"/>
    <property type="match status" value="1"/>
</dbReference>
<feature type="domain" description="EGF-like" evidence="4">
    <location>
        <begin position="392"/>
        <end position="432"/>
    </location>
</feature>
<feature type="domain" description="EGF-like" evidence="4">
    <location>
        <begin position="108"/>
        <end position="148"/>
    </location>
</feature>
<dbReference type="Gene3D" id="2.10.25.10">
    <property type="entry name" value="Laminin"/>
    <property type="match status" value="6"/>
</dbReference>
<dbReference type="GO" id="GO:0004867">
    <property type="term" value="F:serine-type endopeptidase inhibitor activity"/>
    <property type="evidence" value="ECO:0007669"/>
    <property type="project" value="UniProtKB-KW"/>
</dbReference>
<organism evidence="5">
    <name type="scientific">Anisakis simplex</name>
    <name type="common">Herring worm</name>
    <dbReference type="NCBI Taxonomy" id="6269"/>
    <lineage>
        <taxon>Eukaryota</taxon>
        <taxon>Metazoa</taxon>
        <taxon>Ecdysozoa</taxon>
        <taxon>Nematoda</taxon>
        <taxon>Chromadorea</taxon>
        <taxon>Rhabditida</taxon>
        <taxon>Spirurina</taxon>
        <taxon>Ascaridomorpha</taxon>
        <taxon>Ascaridoidea</taxon>
        <taxon>Anisakidae</taxon>
        <taxon>Anisakis</taxon>
        <taxon>Anisakis simplex complex</taxon>
    </lineage>
</organism>
<dbReference type="WBParaSite" id="ASIM_0000040301-mRNA-1">
    <property type="protein sequence ID" value="ASIM_0000040301-mRNA-1"/>
    <property type="gene ID" value="ASIM_0000040301"/>
</dbReference>
<evidence type="ECO:0000313" key="5">
    <source>
        <dbReference type="WBParaSite" id="ASIM_0000040301-mRNA-1"/>
    </source>
</evidence>
<dbReference type="Pfam" id="PF01826">
    <property type="entry name" value="TIL"/>
    <property type="match status" value="5"/>
</dbReference>
<dbReference type="InterPro" id="IPR002919">
    <property type="entry name" value="TIL_dom"/>
</dbReference>